<feature type="transmembrane region" description="Helical" evidence="1">
    <location>
        <begin position="61"/>
        <end position="85"/>
    </location>
</feature>
<gene>
    <name evidence="2" type="ORF">Dda_5674</name>
</gene>
<accession>A0AAD6IXX9</accession>
<dbReference type="SUPFAM" id="SSF53335">
    <property type="entry name" value="S-adenosyl-L-methionine-dependent methyltransferases"/>
    <property type="match status" value="1"/>
</dbReference>
<sequence>MYATRAAVVRWQERTAASSYDTSSRSIALEPIHLKQETVEAQVAVTSKAPRYLISLETLQCLLAIAIEVTAVVCILVFNLVDITLSMPGVLPNDSRALYVFGTTILVTAATAYVVRQIRLQWIFYVEARRLRKADVAQNVNSRRIETLLGFGSYKDYGYYWGTTVTLVFASLSVPAMITALTPSIGFKTFPTTAQLTPGALECTSLSLEPAARSISWRLENGTFINIQHSRSSCLADSALSVLDGISNSRIENNGYAYLLSSAGVTRSSIGVPYNARDRLASFDKIFWNLGTPPKDRSALQESAQCLPVFVRNPARCYRAGKVVAGLNNLTVQLDQNCNVSTPIFGADLQNDGASASGFCTQGRSVGSITYVIGSINSHAGLLASALLDFPAVNSISYAVACDIDISSGIGFRETTISRNYKQPYESFVNRENLKVNAAAEFIISSSERENPSCNKNSFVPIQNPESQSTDVLTAGVLAFGAGMVAPLFMQNRYNDGWWDALSTAVLGRNSSSFLYENSENALEDVLGTITAIGVGQYLGFAITTVVLYLTMLFFKPAIAVALASFSVSSLAQAPQFYIDRLNILTTETKNLIQPANSITVTSGPLAGVGQGPLAVIFDGCEAAIVRLNELLPQMQPDAPIVDPDAKPVAQACESFIDAQIELWTILSGKSWLMIDPFSRSKTALYARTLEGLVDRTEKGLSRDVAAAGEEEYLKIADLATGTRIWLYSIRDELVEHNLKAGLYGYDLFDNQFPPVDKREDVTLDILNILDTAKFRAIGETYHYVHARLLTSVLTVNEWGLAIENCLEILKPGGYLHFEEIPFGELGIEKNGTPVPAGIIEKLQKSFKAMNKDLE</sequence>
<comment type="caution">
    <text evidence="2">The sequence shown here is derived from an EMBL/GenBank/DDBJ whole genome shotgun (WGS) entry which is preliminary data.</text>
</comment>
<keyword evidence="1" id="KW-0472">Membrane</keyword>
<feature type="transmembrane region" description="Helical" evidence="1">
    <location>
        <begin position="97"/>
        <end position="115"/>
    </location>
</feature>
<dbReference type="EMBL" id="JAQGDS010000006">
    <property type="protein sequence ID" value="KAJ6260029.1"/>
    <property type="molecule type" value="Genomic_DNA"/>
</dbReference>
<dbReference type="Proteomes" id="UP001221413">
    <property type="component" value="Unassembled WGS sequence"/>
</dbReference>
<keyword evidence="3" id="KW-1185">Reference proteome</keyword>
<organism evidence="2 3">
    <name type="scientific">Drechslerella dactyloides</name>
    <name type="common">Nematode-trapping fungus</name>
    <name type="synonym">Arthrobotrys dactyloides</name>
    <dbReference type="NCBI Taxonomy" id="74499"/>
    <lineage>
        <taxon>Eukaryota</taxon>
        <taxon>Fungi</taxon>
        <taxon>Dikarya</taxon>
        <taxon>Ascomycota</taxon>
        <taxon>Pezizomycotina</taxon>
        <taxon>Orbiliomycetes</taxon>
        <taxon>Orbiliales</taxon>
        <taxon>Orbiliaceae</taxon>
        <taxon>Drechslerella</taxon>
    </lineage>
</organism>
<evidence type="ECO:0000256" key="1">
    <source>
        <dbReference type="SAM" id="Phobius"/>
    </source>
</evidence>
<keyword evidence="1" id="KW-1133">Transmembrane helix</keyword>
<reference evidence="2" key="1">
    <citation type="submission" date="2023-01" db="EMBL/GenBank/DDBJ databases">
        <title>The chitinases involved in constricting ring structure development in the nematode-trapping fungus Drechslerella dactyloides.</title>
        <authorList>
            <person name="Wang R."/>
            <person name="Zhang L."/>
            <person name="Tang P."/>
            <person name="Li S."/>
            <person name="Liang L."/>
        </authorList>
    </citation>
    <scope>NUCLEOTIDE SEQUENCE</scope>
    <source>
        <strain evidence="2">YMF1.00031</strain>
    </source>
</reference>
<keyword evidence="1" id="KW-0812">Transmembrane</keyword>
<proteinExistence type="predicted"/>
<dbReference type="AlphaFoldDB" id="A0AAD6IXX9"/>
<dbReference type="InterPro" id="IPR029063">
    <property type="entry name" value="SAM-dependent_MTases_sf"/>
</dbReference>
<protein>
    <submittedName>
        <fullName evidence="2">Uncharacterized protein</fullName>
    </submittedName>
</protein>
<evidence type="ECO:0000313" key="3">
    <source>
        <dbReference type="Proteomes" id="UP001221413"/>
    </source>
</evidence>
<evidence type="ECO:0000313" key="2">
    <source>
        <dbReference type="EMBL" id="KAJ6260029.1"/>
    </source>
</evidence>
<name>A0AAD6IXX9_DREDA</name>